<name>A0A2N9INS7_FAGSY</name>
<accession>A0A2N9INS7</accession>
<dbReference type="InterPro" id="IPR038933">
    <property type="entry name" value="Ovate"/>
</dbReference>
<feature type="domain" description="OVATE" evidence="8">
    <location>
        <begin position="102"/>
        <end position="161"/>
    </location>
</feature>
<dbReference type="GO" id="GO:0045892">
    <property type="term" value="P:negative regulation of DNA-templated transcription"/>
    <property type="evidence" value="ECO:0007669"/>
    <property type="project" value="UniProtKB-UniRule"/>
</dbReference>
<sequence length="182" mass="20514">MSSNKKNILRTIFKSNAGCGCSRTKPSDVFEPTPKPKNENPKPKIVINENTIRPCISSSSSYDRNGGLSLDEEDLTSTTISEAETDPNTSQIPSKIFSSIAVEKDSDDPYQDFRHSMLQMIIKKEIYSKDDLQELLNCFLQLNSPCHHDVIIKAFKEIWDEVVSHRLILQKPSDEGQHTSIS</sequence>
<feature type="region of interest" description="Disordered" evidence="7">
    <location>
        <begin position="21"/>
        <end position="49"/>
    </location>
</feature>
<evidence type="ECO:0000313" key="9">
    <source>
        <dbReference type="EMBL" id="SPD27206.1"/>
    </source>
</evidence>
<dbReference type="Pfam" id="PF04844">
    <property type="entry name" value="Ovate"/>
    <property type="match status" value="1"/>
</dbReference>
<keyword evidence="2 6" id="KW-0678">Repressor</keyword>
<gene>
    <name evidence="9" type="ORF">FSB_LOCUS55088</name>
</gene>
<dbReference type="GO" id="GO:0005634">
    <property type="term" value="C:nucleus"/>
    <property type="evidence" value="ECO:0007669"/>
    <property type="project" value="UniProtKB-SubCell"/>
</dbReference>
<organism evidence="9">
    <name type="scientific">Fagus sylvatica</name>
    <name type="common">Beechnut</name>
    <dbReference type="NCBI Taxonomy" id="28930"/>
    <lineage>
        <taxon>Eukaryota</taxon>
        <taxon>Viridiplantae</taxon>
        <taxon>Streptophyta</taxon>
        <taxon>Embryophyta</taxon>
        <taxon>Tracheophyta</taxon>
        <taxon>Spermatophyta</taxon>
        <taxon>Magnoliopsida</taxon>
        <taxon>eudicotyledons</taxon>
        <taxon>Gunneridae</taxon>
        <taxon>Pentapetalae</taxon>
        <taxon>rosids</taxon>
        <taxon>fabids</taxon>
        <taxon>Fagales</taxon>
        <taxon>Fagaceae</taxon>
        <taxon>Fagus</taxon>
    </lineage>
</organism>
<keyword evidence="4 6" id="KW-0804">Transcription</keyword>
<dbReference type="EMBL" id="OIVN01006182">
    <property type="protein sequence ID" value="SPD27206.1"/>
    <property type="molecule type" value="Genomic_DNA"/>
</dbReference>
<keyword evidence="3 6" id="KW-0805">Transcription regulation</keyword>
<evidence type="ECO:0000256" key="7">
    <source>
        <dbReference type="SAM" id="MobiDB-lite"/>
    </source>
</evidence>
<evidence type="ECO:0000256" key="3">
    <source>
        <dbReference type="ARBA" id="ARBA00023015"/>
    </source>
</evidence>
<protein>
    <recommendedName>
        <fullName evidence="6">Transcription repressor</fullName>
    </recommendedName>
    <alternativeName>
        <fullName evidence="6">Ovate family protein</fullName>
    </alternativeName>
</protein>
<evidence type="ECO:0000256" key="1">
    <source>
        <dbReference type="ARBA" id="ARBA00004123"/>
    </source>
</evidence>
<dbReference type="PANTHER" id="PTHR33057">
    <property type="entry name" value="TRANSCRIPTION REPRESSOR OFP7-RELATED"/>
    <property type="match status" value="1"/>
</dbReference>
<reference evidence="9" key="1">
    <citation type="submission" date="2018-02" db="EMBL/GenBank/DDBJ databases">
        <authorList>
            <person name="Cohen D.B."/>
            <person name="Kent A.D."/>
        </authorList>
    </citation>
    <scope>NUCLEOTIDE SEQUENCE</scope>
</reference>
<evidence type="ECO:0000259" key="8">
    <source>
        <dbReference type="PROSITE" id="PS51754"/>
    </source>
</evidence>
<dbReference type="PROSITE" id="PS51754">
    <property type="entry name" value="OVATE"/>
    <property type="match status" value="1"/>
</dbReference>
<dbReference type="InterPro" id="IPR006458">
    <property type="entry name" value="Ovate_C"/>
</dbReference>
<comment type="function">
    <text evidence="6">Transcriptional repressor that regulates multiple aspects of plant growth and development.</text>
</comment>
<keyword evidence="5 6" id="KW-0539">Nucleus</keyword>
<proteinExistence type="predicted"/>
<evidence type="ECO:0000256" key="4">
    <source>
        <dbReference type="ARBA" id="ARBA00023163"/>
    </source>
</evidence>
<dbReference type="NCBIfam" id="TIGR01568">
    <property type="entry name" value="A_thal_3678"/>
    <property type="match status" value="1"/>
</dbReference>
<evidence type="ECO:0000256" key="6">
    <source>
        <dbReference type="RuleBase" id="RU367028"/>
    </source>
</evidence>
<dbReference type="AlphaFoldDB" id="A0A2N9INS7"/>
<evidence type="ECO:0000256" key="5">
    <source>
        <dbReference type="ARBA" id="ARBA00023242"/>
    </source>
</evidence>
<evidence type="ECO:0000256" key="2">
    <source>
        <dbReference type="ARBA" id="ARBA00022491"/>
    </source>
</evidence>
<comment type="subcellular location">
    <subcellularLocation>
        <location evidence="1 6">Nucleus</location>
    </subcellularLocation>
</comment>
<dbReference type="PANTHER" id="PTHR33057:SF211">
    <property type="entry name" value="TRANSCRIPTION REPRESSOR"/>
    <property type="match status" value="1"/>
</dbReference>